<evidence type="ECO:0000256" key="3">
    <source>
        <dbReference type="ARBA" id="ARBA00022448"/>
    </source>
</evidence>
<evidence type="ECO:0000256" key="6">
    <source>
        <dbReference type="ARBA" id="ARBA00022989"/>
    </source>
</evidence>
<evidence type="ECO:0000256" key="1">
    <source>
        <dbReference type="ARBA" id="ARBA00004651"/>
    </source>
</evidence>
<comment type="similarity">
    <text evidence="2">Belongs to the binding-protein-dependent transport system permease family. FecCD subfamily.</text>
</comment>
<feature type="transmembrane region" description="Helical" evidence="8">
    <location>
        <begin position="238"/>
        <end position="267"/>
    </location>
</feature>
<dbReference type="KEGG" id="pbh:AAW51_2414"/>
<reference evidence="9 10" key="1">
    <citation type="submission" date="2015-05" db="EMBL/GenBank/DDBJ databases">
        <authorList>
            <person name="Tang B."/>
            <person name="Yu Y."/>
        </authorList>
    </citation>
    <scope>NUCLEOTIDE SEQUENCE [LARGE SCALE GENOMIC DNA]</scope>
    <source>
        <strain evidence="9 10">DSM 7029</strain>
    </source>
</reference>
<keyword evidence="10" id="KW-1185">Reference proteome</keyword>
<feature type="transmembrane region" description="Helical" evidence="8">
    <location>
        <begin position="279"/>
        <end position="298"/>
    </location>
</feature>
<sequence length="334" mass="33987">MRPTAALSSLGLLLLVAAFGLAAALALGSARIPLADVLAALLGRTDQVQADIVLSLRLPRALSALACGSLLALSGALLQALLRNPLAEPYVLGVSGGASVAALLALWAGLGSYGVTASASAGAMLATGLVFLLGAQAFRRSVDSSGAGVHLLLVGVILGAGFGAMVAFILSIAPESQLRSMVFWMLGDLNGADRYGLPLAGLFLLLALTLPLARDLNLMLLGDAQAYALGVEVRRVRVAVVVLASVAAGLAISVAGSIGFVGLVVPHALRLWLGNDQRWLLPACTVAGGAFLVIADTLARTLVAPMQLPVGVLTALIGVPVFLWLLLRHHGARA</sequence>
<feature type="transmembrane region" description="Helical" evidence="8">
    <location>
        <begin position="150"/>
        <end position="174"/>
    </location>
</feature>
<dbReference type="AlphaFoldDB" id="A0A0G3BRC9"/>
<evidence type="ECO:0000256" key="5">
    <source>
        <dbReference type="ARBA" id="ARBA00022692"/>
    </source>
</evidence>
<evidence type="ECO:0000256" key="8">
    <source>
        <dbReference type="SAM" id="Phobius"/>
    </source>
</evidence>
<accession>A0A0G3BRC9</accession>
<evidence type="ECO:0000256" key="4">
    <source>
        <dbReference type="ARBA" id="ARBA00022475"/>
    </source>
</evidence>
<dbReference type="SUPFAM" id="SSF81345">
    <property type="entry name" value="ABC transporter involved in vitamin B12 uptake, BtuC"/>
    <property type="match status" value="1"/>
</dbReference>
<dbReference type="FunFam" id="1.10.3470.10:FF:000001">
    <property type="entry name" value="Vitamin B12 ABC transporter permease BtuC"/>
    <property type="match status" value="1"/>
</dbReference>
<feature type="transmembrane region" description="Helical" evidence="8">
    <location>
        <begin position="116"/>
        <end position="138"/>
    </location>
</feature>
<protein>
    <submittedName>
        <fullName evidence="9">ABC transporter permease</fullName>
    </submittedName>
</protein>
<dbReference type="GO" id="GO:0022857">
    <property type="term" value="F:transmembrane transporter activity"/>
    <property type="evidence" value="ECO:0007669"/>
    <property type="project" value="InterPro"/>
</dbReference>
<evidence type="ECO:0000313" key="10">
    <source>
        <dbReference type="Proteomes" id="UP000035352"/>
    </source>
</evidence>
<dbReference type="RefSeq" id="WP_053013501.1">
    <property type="nucleotide sequence ID" value="NZ_CP011371.1"/>
</dbReference>
<dbReference type="EMBL" id="CP011371">
    <property type="protein sequence ID" value="AKJ29105.1"/>
    <property type="molecule type" value="Genomic_DNA"/>
</dbReference>
<feature type="transmembrane region" description="Helical" evidence="8">
    <location>
        <begin position="194"/>
        <end position="213"/>
    </location>
</feature>
<comment type="subcellular location">
    <subcellularLocation>
        <location evidence="1">Cell membrane</location>
        <topology evidence="1">Multi-pass membrane protein</topology>
    </subcellularLocation>
</comment>
<dbReference type="CDD" id="cd06550">
    <property type="entry name" value="TM_ABC_iron-siderophores_like"/>
    <property type="match status" value="1"/>
</dbReference>
<evidence type="ECO:0000313" key="9">
    <source>
        <dbReference type="EMBL" id="AKJ29105.1"/>
    </source>
</evidence>
<dbReference type="InterPro" id="IPR000522">
    <property type="entry name" value="ABC_transptr_permease_BtuC"/>
</dbReference>
<dbReference type="InterPro" id="IPR037294">
    <property type="entry name" value="ABC_BtuC-like"/>
</dbReference>
<evidence type="ECO:0000256" key="7">
    <source>
        <dbReference type="ARBA" id="ARBA00023136"/>
    </source>
</evidence>
<dbReference type="Proteomes" id="UP000035352">
    <property type="component" value="Chromosome"/>
</dbReference>
<keyword evidence="4" id="KW-1003">Cell membrane</keyword>
<feature type="transmembrane region" description="Helical" evidence="8">
    <location>
        <begin position="89"/>
        <end position="110"/>
    </location>
</feature>
<organism evidence="9 10">
    <name type="scientific">Caldimonas brevitalea</name>
    <dbReference type="NCBI Taxonomy" id="413882"/>
    <lineage>
        <taxon>Bacteria</taxon>
        <taxon>Pseudomonadati</taxon>
        <taxon>Pseudomonadota</taxon>
        <taxon>Betaproteobacteria</taxon>
        <taxon>Burkholderiales</taxon>
        <taxon>Sphaerotilaceae</taxon>
        <taxon>Caldimonas</taxon>
    </lineage>
</organism>
<evidence type="ECO:0000256" key="2">
    <source>
        <dbReference type="ARBA" id="ARBA00007935"/>
    </source>
</evidence>
<dbReference type="PANTHER" id="PTHR30472:SF25">
    <property type="entry name" value="ABC TRANSPORTER PERMEASE PROTEIN MJ0876-RELATED"/>
    <property type="match status" value="1"/>
</dbReference>
<feature type="transmembrane region" description="Helical" evidence="8">
    <location>
        <begin position="310"/>
        <end position="327"/>
    </location>
</feature>
<feature type="transmembrane region" description="Helical" evidence="8">
    <location>
        <begin position="61"/>
        <end position="82"/>
    </location>
</feature>
<keyword evidence="3" id="KW-0813">Transport</keyword>
<dbReference type="OrthoDB" id="9782305at2"/>
<dbReference type="PANTHER" id="PTHR30472">
    <property type="entry name" value="FERRIC ENTEROBACTIN TRANSPORT SYSTEM PERMEASE PROTEIN"/>
    <property type="match status" value="1"/>
</dbReference>
<proteinExistence type="inferred from homology"/>
<keyword evidence="6 8" id="KW-1133">Transmembrane helix</keyword>
<name>A0A0G3BRC9_9BURK</name>
<keyword evidence="7 8" id="KW-0472">Membrane</keyword>
<dbReference type="Pfam" id="PF01032">
    <property type="entry name" value="FecCD"/>
    <property type="match status" value="1"/>
</dbReference>
<dbReference type="STRING" id="413882.AAW51_2414"/>
<dbReference type="Gene3D" id="1.10.3470.10">
    <property type="entry name" value="ABC transporter involved in vitamin B12 uptake, BtuC"/>
    <property type="match status" value="1"/>
</dbReference>
<keyword evidence="5 8" id="KW-0812">Transmembrane</keyword>
<gene>
    <name evidence="9" type="ORF">AAW51_2414</name>
</gene>
<dbReference type="GO" id="GO:0005886">
    <property type="term" value="C:plasma membrane"/>
    <property type="evidence" value="ECO:0007669"/>
    <property type="project" value="UniProtKB-SubCell"/>
</dbReference>